<evidence type="ECO:0000313" key="2">
    <source>
        <dbReference type="Proteomes" id="UP000002730"/>
    </source>
</evidence>
<dbReference type="InterPro" id="IPR054687">
    <property type="entry name" value="Two-CW_dom"/>
</dbReference>
<dbReference type="STRING" id="573061.Clocel_1208"/>
<dbReference type="RefSeq" id="WP_010076180.1">
    <property type="nucleotide sequence ID" value="NC_014393.1"/>
</dbReference>
<accession>D9SUQ9</accession>
<dbReference type="HOGENOM" id="CLU_2217095_0_0_9"/>
<organism evidence="1 2">
    <name type="scientific">Clostridium cellulovorans (strain ATCC 35296 / DSM 3052 / OCM 3 / 743B)</name>
    <dbReference type="NCBI Taxonomy" id="573061"/>
    <lineage>
        <taxon>Bacteria</taxon>
        <taxon>Bacillati</taxon>
        <taxon>Bacillota</taxon>
        <taxon>Clostridia</taxon>
        <taxon>Eubacteriales</taxon>
        <taxon>Clostridiaceae</taxon>
        <taxon>Clostridium</taxon>
    </lineage>
</organism>
<reference evidence="1 2" key="1">
    <citation type="submission" date="2010-08" db="EMBL/GenBank/DDBJ databases">
        <title>Complete sequence of Clostridium cellulovorans 743B.</title>
        <authorList>
            <consortium name="US DOE Joint Genome Institute"/>
            <person name="Lucas S."/>
            <person name="Copeland A."/>
            <person name="Lapidus A."/>
            <person name="Cheng J.-F."/>
            <person name="Bruce D."/>
            <person name="Goodwin L."/>
            <person name="Pitluck S."/>
            <person name="Chertkov O."/>
            <person name="Detter J.C."/>
            <person name="Han C."/>
            <person name="Tapia R."/>
            <person name="Land M."/>
            <person name="Hauser L."/>
            <person name="Chang Y.-J."/>
            <person name="Jeffries C."/>
            <person name="Kyrpides N."/>
            <person name="Ivanova N."/>
            <person name="Mikhailova N."/>
            <person name="Hemme C.L."/>
            <person name="Woyke T."/>
        </authorList>
    </citation>
    <scope>NUCLEOTIDE SEQUENCE [LARGE SCALE GENOMIC DNA]</scope>
    <source>
        <strain evidence="2">ATCC 35296 / DSM 3052 / OCM 3 / 743B</strain>
    </source>
</reference>
<sequence>MAKQNCWEFKKCGRHVGGEKVKELGVCPAANNKVTDEINNGSNGGRICWAIAGTLCGGKVQGSYADKQISCMSCDFFKKVKNEEAEEFESMPD</sequence>
<proteinExistence type="predicted"/>
<evidence type="ECO:0000313" key="1">
    <source>
        <dbReference type="EMBL" id="ADL50964.1"/>
    </source>
</evidence>
<dbReference type="EMBL" id="CP002160">
    <property type="protein sequence ID" value="ADL50964.1"/>
    <property type="molecule type" value="Genomic_DNA"/>
</dbReference>
<gene>
    <name evidence="1" type="ordered locus">Clocel_1208</name>
</gene>
<dbReference type="AlphaFoldDB" id="D9SUQ9"/>
<dbReference type="Proteomes" id="UP000002730">
    <property type="component" value="Chromosome"/>
</dbReference>
<keyword evidence="2" id="KW-1185">Reference proteome</keyword>
<dbReference type="NCBIfam" id="NF045718">
    <property type="entry name" value="two_CW_domain"/>
    <property type="match status" value="1"/>
</dbReference>
<dbReference type="OrthoDB" id="5392220at2"/>
<name>D9SUQ9_CLOC7</name>
<dbReference type="KEGG" id="ccb:Clocel_1208"/>
<protein>
    <submittedName>
        <fullName evidence="1">Uncharacterized protein</fullName>
    </submittedName>
</protein>
<dbReference type="eggNOG" id="COG0664">
    <property type="taxonomic scope" value="Bacteria"/>
</dbReference>